<accession>Q4A6I7</accession>
<dbReference type="AlphaFoldDB" id="Q4A6I7"/>
<reference evidence="1 2" key="1">
    <citation type="journal article" date="2005" name="J. Bacteriol.">
        <title>Swine and poultry pathogens: the complete genome sequences of two strains of Mycoplasma hyopneumoniae and a strain of Mycoplasma synoviae.</title>
        <authorList>
            <person name="Vasconcelos A.T."/>
            <person name="Ferreira H.B."/>
            <person name="Bizarro C.V."/>
            <person name="Bonatto S.L."/>
            <person name="Carvalho M.O."/>
            <person name="Pinto P.M."/>
            <person name="Almeida D.F."/>
            <person name="Almeida L.G."/>
            <person name="Almeida R."/>
            <person name="Alves-Filho L."/>
            <person name="Assuncao E.N."/>
            <person name="Azevedo V.A."/>
            <person name="Bogo M.R."/>
            <person name="Brigido M.M."/>
            <person name="Brocchi M."/>
            <person name="Burity H.A."/>
            <person name="Camargo A.A."/>
            <person name="Camargo S.S."/>
            <person name="Carepo M.S."/>
            <person name="Carraro D.M."/>
            <person name="de Mattos Cascardo J.C."/>
            <person name="Castro L.A."/>
            <person name="Cavalcanti G."/>
            <person name="Chemale G."/>
            <person name="Collevatti R.G."/>
            <person name="Cunha C.W."/>
            <person name="Dallagiovanna B."/>
            <person name="Dambros B.P."/>
            <person name="Dellagostin O.A."/>
            <person name="Falcao C."/>
            <person name="Fantinatti-Garboggini F."/>
            <person name="Felipe M.S."/>
            <person name="Fiorentin L."/>
            <person name="Franco G.R."/>
            <person name="Freitas N.S."/>
            <person name="Frias D."/>
            <person name="Grangeiro T.B."/>
            <person name="Grisard E.C."/>
            <person name="Guimaraes C.T."/>
            <person name="Hungria M."/>
            <person name="Jardim S.N."/>
            <person name="Krieger M.A."/>
            <person name="Laurino J.P."/>
            <person name="Lima L.F."/>
            <person name="Lopes M.I."/>
            <person name="Loreto E.L."/>
            <person name="Madeira H.M."/>
            <person name="Manfio G.P."/>
            <person name="Maranhao A.Q."/>
            <person name="Martinkovics C.T."/>
            <person name="Medeiros S.R."/>
            <person name="Moreira M.A."/>
            <person name="Neiva M."/>
            <person name="Ramalho-Neto C.E."/>
            <person name="Nicolas M.F."/>
            <person name="Oliveira S.C."/>
            <person name="Paixao R.F."/>
            <person name="Pedrosa F.O."/>
            <person name="Pena S.D."/>
            <person name="Pereira M."/>
            <person name="Pereira-Ferrari L."/>
            <person name="Piffer I."/>
            <person name="Pinto L.S."/>
            <person name="Potrich D.P."/>
            <person name="Salim A.C."/>
            <person name="Santos F.R."/>
            <person name="Schmitt R."/>
            <person name="Schneider M.P."/>
            <person name="Schrank A."/>
            <person name="Schrank I.S."/>
            <person name="Schuck A.F."/>
            <person name="Seuanez H.N."/>
            <person name="Silva D.W."/>
            <person name="Silva R."/>
            <person name="Silva S.C."/>
            <person name="Soares C.M."/>
            <person name="Souza K.R."/>
            <person name="Souza R.C."/>
            <person name="Staats C.C."/>
            <person name="Steffens M.B."/>
            <person name="Teixeira S.M."/>
            <person name="Urmenyi T.P."/>
            <person name="Vainstein M.H."/>
            <person name="Zuccherato L.W."/>
            <person name="Simpson A.J."/>
            <person name="Zaha A."/>
        </authorList>
    </citation>
    <scope>NUCLEOTIDE SEQUENCE [LARGE SCALE GENOMIC DNA]</scope>
    <source>
        <strain evidence="1 2">53</strain>
    </source>
</reference>
<dbReference type="STRING" id="262723.MS53_0215"/>
<name>Q4A6I7_MYCS5</name>
<organism evidence="1 2">
    <name type="scientific">Mycoplasmopsis synoviae (strain 53)</name>
    <name type="common">Mycoplasma synoviae</name>
    <dbReference type="NCBI Taxonomy" id="262723"/>
    <lineage>
        <taxon>Bacteria</taxon>
        <taxon>Bacillati</taxon>
        <taxon>Mycoplasmatota</taxon>
        <taxon>Mycoplasmoidales</taxon>
        <taxon>Metamycoplasmataceae</taxon>
        <taxon>Mycoplasmopsis</taxon>
    </lineage>
</organism>
<dbReference type="KEGG" id="msy:MS53_0215"/>
<evidence type="ECO:0000313" key="2">
    <source>
        <dbReference type="Proteomes" id="UP000000549"/>
    </source>
</evidence>
<evidence type="ECO:0000313" key="1">
    <source>
        <dbReference type="EMBL" id="AAZ43634.1"/>
    </source>
</evidence>
<sequence>MHKIVVSLLTTKPANQEYDANPRTTSVTFWKQRNGEILDVWFAANQDKFTLVADQLTRKLGEEKFKNMTLSNPTITWDEVKFSKGNVTKLYLTPKVTFNLAAKEGYGKATGSLETVTLNY</sequence>
<dbReference type="RefSeq" id="WP_011283372.1">
    <property type="nucleotide sequence ID" value="NC_007294.1"/>
</dbReference>
<gene>
    <name evidence="1" type="ordered locus">MS53_0215</name>
</gene>
<dbReference type="Proteomes" id="UP000000549">
    <property type="component" value="Chromosome"/>
</dbReference>
<dbReference type="HOGENOM" id="CLU_108451_0_0_14"/>
<protein>
    <submittedName>
        <fullName evidence="1">Putative phase-variable hemagglutinin</fullName>
    </submittedName>
</protein>
<proteinExistence type="predicted"/>
<dbReference type="EMBL" id="AE017245">
    <property type="protein sequence ID" value="AAZ43634.1"/>
    <property type="molecule type" value="Genomic_DNA"/>
</dbReference>
<keyword evidence="2" id="KW-1185">Reference proteome</keyword>